<dbReference type="OrthoDB" id="9803907at2"/>
<dbReference type="RefSeq" id="WP_121275538.1">
    <property type="nucleotide sequence ID" value="NZ_RBZV01000001.1"/>
</dbReference>
<proteinExistence type="predicted"/>
<dbReference type="PROSITE" id="PS00867">
    <property type="entry name" value="CPSASE_2"/>
    <property type="match status" value="1"/>
</dbReference>
<keyword evidence="1" id="KW-0436">Ligase</keyword>
<dbReference type="InterPro" id="IPR011761">
    <property type="entry name" value="ATP-grasp"/>
</dbReference>
<dbReference type="AlphaFoldDB" id="A0A494XPG8"/>
<dbReference type="GO" id="GO:0046872">
    <property type="term" value="F:metal ion binding"/>
    <property type="evidence" value="ECO:0007669"/>
    <property type="project" value="InterPro"/>
</dbReference>
<comment type="caution">
    <text evidence="6">The sequence shown here is derived from an EMBL/GenBank/DDBJ whole genome shotgun (WGS) entry which is preliminary data.</text>
</comment>
<dbReference type="Pfam" id="PF18130">
    <property type="entry name" value="ATPgrasp_N"/>
    <property type="match status" value="1"/>
</dbReference>
<dbReference type="Gene3D" id="3.30.470.20">
    <property type="entry name" value="ATP-grasp fold, B domain"/>
    <property type="match status" value="1"/>
</dbReference>
<evidence type="ECO:0000256" key="3">
    <source>
        <dbReference type="ARBA" id="ARBA00022840"/>
    </source>
</evidence>
<dbReference type="Pfam" id="PF18603">
    <property type="entry name" value="LAL_C2"/>
    <property type="match status" value="1"/>
</dbReference>
<dbReference type="InterPro" id="IPR040570">
    <property type="entry name" value="LAL_C2"/>
</dbReference>
<gene>
    <name evidence="6" type="ORF">D7S89_03295</name>
</gene>
<dbReference type="InterPro" id="IPR052032">
    <property type="entry name" value="ATP-dep_AA_Ligase"/>
</dbReference>
<dbReference type="Gene3D" id="3.40.50.20">
    <property type="match status" value="1"/>
</dbReference>
<dbReference type="Proteomes" id="UP000280434">
    <property type="component" value="Unassembled WGS sequence"/>
</dbReference>
<dbReference type="SUPFAM" id="SSF56059">
    <property type="entry name" value="Glutathione synthetase ATP-binding domain-like"/>
    <property type="match status" value="1"/>
</dbReference>
<keyword evidence="3 4" id="KW-0067">ATP-binding</keyword>
<protein>
    <submittedName>
        <fullName evidence="6">ATP-grasp domain-containing protein</fullName>
    </submittedName>
</protein>
<accession>A0A494XPG8</accession>
<dbReference type="EMBL" id="RBZV01000001">
    <property type="protein sequence ID" value="RKP52545.1"/>
    <property type="molecule type" value="Genomic_DNA"/>
</dbReference>
<dbReference type="Pfam" id="PF13535">
    <property type="entry name" value="ATP-grasp_4"/>
    <property type="match status" value="1"/>
</dbReference>
<dbReference type="InterPro" id="IPR005479">
    <property type="entry name" value="CPAse_ATP-bd"/>
</dbReference>
<evidence type="ECO:0000313" key="6">
    <source>
        <dbReference type="EMBL" id="RKP52545.1"/>
    </source>
</evidence>
<reference evidence="6 7" key="1">
    <citation type="submission" date="2018-10" db="EMBL/GenBank/DDBJ databases">
        <title>Paraburkholderia sp. 7MK8-2, isolated from soil.</title>
        <authorList>
            <person name="Gao Z.-H."/>
            <person name="Qiu L.-H."/>
        </authorList>
    </citation>
    <scope>NUCLEOTIDE SEQUENCE [LARGE SCALE GENOMIC DNA]</scope>
    <source>
        <strain evidence="6 7">7MK8-2</strain>
    </source>
</reference>
<organism evidence="6 7">
    <name type="scientific">Trinickia fusca</name>
    <dbReference type="NCBI Taxonomy" id="2419777"/>
    <lineage>
        <taxon>Bacteria</taxon>
        <taxon>Pseudomonadati</taxon>
        <taxon>Pseudomonadota</taxon>
        <taxon>Betaproteobacteria</taxon>
        <taxon>Burkholderiales</taxon>
        <taxon>Burkholderiaceae</taxon>
        <taxon>Trinickia</taxon>
    </lineage>
</organism>
<dbReference type="PANTHER" id="PTHR43585:SF2">
    <property type="entry name" value="ATP-GRASP ENZYME FSQD"/>
    <property type="match status" value="1"/>
</dbReference>
<dbReference type="GO" id="GO:0016874">
    <property type="term" value="F:ligase activity"/>
    <property type="evidence" value="ECO:0007669"/>
    <property type="project" value="UniProtKB-KW"/>
</dbReference>
<feature type="domain" description="ATP-grasp" evidence="5">
    <location>
        <begin position="115"/>
        <end position="309"/>
    </location>
</feature>
<evidence type="ECO:0000259" key="5">
    <source>
        <dbReference type="PROSITE" id="PS50975"/>
    </source>
</evidence>
<evidence type="ECO:0000256" key="1">
    <source>
        <dbReference type="ARBA" id="ARBA00022598"/>
    </source>
</evidence>
<dbReference type="GO" id="GO:0005524">
    <property type="term" value="F:ATP binding"/>
    <property type="evidence" value="ECO:0007669"/>
    <property type="project" value="UniProtKB-UniRule"/>
</dbReference>
<dbReference type="PANTHER" id="PTHR43585">
    <property type="entry name" value="FUMIPYRROLE BIOSYNTHESIS PROTEIN C"/>
    <property type="match status" value="1"/>
</dbReference>
<dbReference type="InterPro" id="IPR041472">
    <property type="entry name" value="BL00235/CARNS1_N"/>
</dbReference>
<evidence type="ECO:0000256" key="2">
    <source>
        <dbReference type="ARBA" id="ARBA00022741"/>
    </source>
</evidence>
<keyword evidence="7" id="KW-1185">Reference proteome</keyword>
<evidence type="ECO:0000256" key="4">
    <source>
        <dbReference type="PROSITE-ProRule" id="PRU00409"/>
    </source>
</evidence>
<name>A0A494XPG8_9BURK</name>
<keyword evidence="2 4" id="KW-0547">Nucleotide-binding</keyword>
<dbReference type="PROSITE" id="PS50975">
    <property type="entry name" value="ATP_GRASP"/>
    <property type="match status" value="1"/>
</dbReference>
<evidence type="ECO:0000313" key="7">
    <source>
        <dbReference type="Proteomes" id="UP000280434"/>
    </source>
</evidence>
<sequence length="407" mass="44586">MSTPLFVFIESNTSGTGVYFVEEAKRQGLRPVVLTSNLKTYQGRFAEDVALHEVDTADVDAILDWIRRFGDGQINGVYSSSDYFVGTAALVAERLGLPGPSSLAIRECREKLTQRNRLSDAGLLMPTSILVTDKQQIATAYEKAGPRVVIKPQTGSGSFGVRYADSLDDAHEWAAKLLEIGTNERGQPFGGVLIESYLSGSEYSVEVFDSEAVVVTEKHLSEMPFFIEVGHDMPAAVTESTETALMACAQAAVKALNLGWGPVHVELRNTADGPVIIEVNPRLAGGFIPTLVKLCTGVDLIAATVAKAAGTPIEARKTLSRHAGIRFFRVERAGRLTDVENWIHVEEDGALVEAKLYARIGDERQVHHDFRDRIGHVIASGEDRARIVERLDQAMNRPRFKWVSAHE</sequence>